<protein>
    <submittedName>
        <fullName evidence="3">Amino_oxidase domain-containing protein</fullName>
    </submittedName>
</protein>
<evidence type="ECO:0000313" key="3">
    <source>
        <dbReference type="WBParaSite" id="HPBE_0001321701-mRNA-1"/>
    </source>
</evidence>
<sequence length="137" mass="15657">MKYVQRLKRPPIIEMDTAEYVFTIPDSHRGPGNYATLLDRQLIGIRADARLLGNMYLGKGHINGREATTGVIEAMESSRQYKTSEALPSRSCTTVTSAINNGRLQSPRHARQLCERNVYVEEALMTRWDHLCKWFES</sequence>
<evidence type="ECO:0000313" key="1">
    <source>
        <dbReference type="EMBL" id="VDO95342.1"/>
    </source>
</evidence>
<keyword evidence="2" id="KW-1185">Reference proteome</keyword>
<dbReference type="EMBL" id="UZAH01027828">
    <property type="protein sequence ID" value="VDO95342.1"/>
    <property type="molecule type" value="Genomic_DNA"/>
</dbReference>
<proteinExistence type="predicted"/>
<organism evidence="2 3">
    <name type="scientific">Heligmosomoides polygyrus</name>
    <name type="common">Parasitic roundworm</name>
    <dbReference type="NCBI Taxonomy" id="6339"/>
    <lineage>
        <taxon>Eukaryota</taxon>
        <taxon>Metazoa</taxon>
        <taxon>Ecdysozoa</taxon>
        <taxon>Nematoda</taxon>
        <taxon>Chromadorea</taxon>
        <taxon>Rhabditida</taxon>
        <taxon>Rhabditina</taxon>
        <taxon>Rhabditomorpha</taxon>
        <taxon>Strongyloidea</taxon>
        <taxon>Heligmosomidae</taxon>
        <taxon>Heligmosomoides</taxon>
    </lineage>
</organism>
<name>A0A183FXE4_HELPZ</name>
<gene>
    <name evidence="1" type="ORF">HPBE_LOCUS13218</name>
</gene>
<evidence type="ECO:0000313" key="2">
    <source>
        <dbReference type="Proteomes" id="UP000050761"/>
    </source>
</evidence>
<dbReference type="AlphaFoldDB" id="A0A183FXE4"/>
<accession>A0A3P8DGM3</accession>
<dbReference type="WBParaSite" id="HPBE_0001321701-mRNA-1">
    <property type="protein sequence ID" value="HPBE_0001321701-mRNA-1"/>
    <property type="gene ID" value="HPBE_0001321701"/>
</dbReference>
<accession>A0A183FXE4</accession>
<dbReference type="Proteomes" id="UP000050761">
    <property type="component" value="Unassembled WGS sequence"/>
</dbReference>
<reference evidence="1 2" key="1">
    <citation type="submission" date="2018-11" db="EMBL/GenBank/DDBJ databases">
        <authorList>
            <consortium name="Pathogen Informatics"/>
        </authorList>
    </citation>
    <scope>NUCLEOTIDE SEQUENCE [LARGE SCALE GENOMIC DNA]</scope>
</reference>
<reference evidence="3" key="2">
    <citation type="submission" date="2019-09" db="UniProtKB">
        <authorList>
            <consortium name="WormBaseParasite"/>
        </authorList>
    </citation>
    <scope>IDENTIFICATION</scope>
</reference>